<dbReference type="PANTHER" id="PTHR36838:SF3">
    <property type="entry name" value="TRANSPORTER AUXIN EFFLUX CARRIER EC FAMILY"/>
    <property type="match status" value="1"/>
</dbReference>
<organism evidence="8 9">
    <name type="scientific">Herbaspirillum aquaticum</name>
    <dbReference type="NCBI Taxonomy" id="568783"/>
    <lineage>
        <taxon>Bacteria</taxon>
        <taxon>Pseudomonadati</taxon>
        <taxon>Pseudomonadota</taxon>
        <taxon>Betaproteobacteria</taxon>
        <taxon>Burkholderiales</taxon>
        <taxon>Oxalobacteraceae</taxon>
        <taxon>Herbaspirillum</taxon>
    </lineage>
</organism>
<comment type="subcellular location">
    <subcellularLocation>
        <location evidence="1">Membrane</location>
        <topology evidence="1">Multi-pass membrane protein</topology>
    </subcellularLocation>
</comment>
<evidence type="ECO:0000313" key="8">
    <source>
        <dbReference type="EMBL" id="OWY32628.1"/>
    </source>
</evidence>
<evidence type="ECO:0000256" key="7">
    <source>
        <dbReference type="SAM" id="Phobius"/>
    </source>
</evidence>
<feature type="transmembrane region" description="Helical" evidence="7">
    <location>
        <begin position="256"/>
        <end position="278"/>
    </location>
</feature>
<name>A0A225SNF6_9BURK</name>
<dbReference type="PANTHER" id="PTHR36838">
    <property type="entry name" value="AUXIN EFFLUX CARRIER FAMILY PROTEIN"/>
    <property type="match status" value="1"/>
</dbReference>
<dbReference type="GO" id="GO:0016020">
    <property type="term" value="C:membrane"/>
    <property type="evidence" value="ECO:0007669"/>
    <property type="project" value="UniProtKB-SubCell"/>
</dbReference>
<feature type="transmembrane region" description="Helical" evidence="7">
    <location>
        <begin position="34"/>
        <end position="53"/>
    </location>
</feature>
<evidence type="ECO:0000256" key="1">
    <source>
        <dbReference type="ARBA" id="ARBA00004141"/>
    </source>
</evidence>
<gene>
    <name evidence="8" type="ORF">CEJ45_20520</name>
</gene>
<keyword evidence="9" id="KW-1185">Reference proteome</keyword>
<protein>
    <submittedName>
        <fullName evidence="8">Transporter</fullName>
    </submittedName>
</protein>
<dbReference type="Proteomes" id="UP000214747">
    <property type="component" value="Unassembled WGS sequence"/>
</dbReference>
<evidence type="ECO:0000256" key="6">
    <source>
        <dbReference type="ARBA" id="ARBA00023136"/>
    </source>
</evidence>
<dbReference type="AlphaFoldDB" id="A0A225SNF6"/>
<reference evidence="8 9" key="1">
    <citation type="journal article" date="2010" name="Int. J. Syst. Evol. Microbiol.">
        <title>Reclassification of Herbaspirillum putei as a later heterotypic synonym of Herbaspirillum huttiense, with the description of H. huttiense subsp. huttiense subsp. nov. and H. huttiense subsp. putei subsp. nov., comb. nov., and description of Herbaspirillum aquaticum sp. nov.</title>
        <authorList>
            <person name="Dobritsa A.P."/>
            <person name="Reddy M.C."/>
            <person name="Samadpour M."/>
        </authorList>
    </citation>
    <scope>NUCLEOTIDE SEQUENCE [LARGE SCALE GENOMIC DNA]</scope>
    <source>
        <strain evidence="8 9">IEH 4430</strain>
    </source>
</reference>
<keyword evidence="3" id="KW-1003">Cell membrane</keyword>
<sequence length="311" mass="33014">MLAIFNIVFPIFSLIFLGWICRKRRILSAGAASELNRFVIWLALPALLFDSMSRLKPADFANLRFIAVFAIGVAVVFLVTAALRLRQKAAAPDVIIDSLGSSYANTGFIGIPLCYLAFGSDGLPPSVIAMVMTACLLFAVAIVLLETCLHAQAAFGQTVAKVGRSLLRNPIMIAPVAGIIVALSGVAIPPGVQQLFKILGGAAGPCALVSLGLFLAQPVRTAGGSPVWLLVAFKLLLQPAVTAVLAYWILPMPRLWADSAVLLAALPIGTGPFMLAELYQREVTAMSRAILFSTTLSLPTIALILAWIAHH</sequence>
<evidence type="ECO:0000256" key="4">
    <source>
        <dbReference type="ARBA" id="ARBA00022692"/>
    </source>
</evidence>
<keyword evidence="2" id="KW-0813">Transport</keyword>
<feature type="transmembrane region" description="Helical" evidence="7">
    <location>
        <begin position="194"/>
        <end position="215"/>
    </location>
</feature>
<comment type="caution">
    <text evidence="8">The sequence shown here is derived from an EMBL/GenBank/DDBJ whole genome shotgun (WGS) entry which is preliminary data.</text>
</comment>
<dbReference type="InterPro" id="IPR004776">
    <property type="entry name" value="Mem_transp_PIN-like"/>
</dbReference>
<evidence type="ECO:0000256" key="2">
    <source>
        <dbReference type="ARBA" id="ARBA00022448"/>
    </source>
</evidence>
<dbReference type="EMBL" id="NJGV01000024">
    <property type="protein sequence ID" value="OWY32628.1"/>
    <property type="molecule type" value="Genomic_DNA"/>
</dbReference>
<keyword evidence="5 7" id="KW-1133">Transmembrane helix</keyword>
<feature type="transmembrane region" description="Helical" evidence="7">
    <location>
        <begin position="65"/>
        <end position="83"/>
    </location>
</feature>
<feature type="transmembrane region" description="Helical" evidence="7">
    <location>
        <begin position="124"/>
        <end position="145"/>
    </location>
</feature>
<feature type="transmembrane region" description="Helical" evidence="7">
    <location>
        <begin position="166"/>
        <end position="188"/>
    </location>
</feature>
<feature type="transmembrane region" description="Helical" evidence="7">
    <location>
        <begin position="290"/>
        <end position="309"/>
    </location>
</feature>
<dbReference type="RefSeq" id="WP_088756932.1">
    <property type="nucleotide sequence ID" value="NZ_JARJFG010000047.1"/>
</dbReference>
<evidence type="ECO:0000256" key="3">
    <source>
        <dbReference type="ARBA" id="ARBA00022475"/>
    </source>
</evidence>
<feature type="transmembrane region" description="Helical" evidence="7">
    <location>
        <begin position="227"/>
        <end position="250"/>
    </location>
</feature>
<evidence type="ECO:0000256" key="5">
    <source>
        <dbReference type="ARBA" id="ARBA00022989"/>
    </source>
</evidence>
<proteinExistence type="predicted"/>
<keyword evidence="6 7" id="KW-0472">Membrane</keyword>
<keyword evidence="4 7" id="KW-0812">Transmembrane</keyword>
<feature type="transmembrane region" description="Helical" evidence="7">
    <location>
        <begin position="6"/>
        <end position="22"/>
    </location>
</feature>
<dbReference type="GO" id="GO:0055085">
    <property type="term" value="P:transmembrane transport"/>
    <property type="evidence" value="ECO:0007669"/>
    <property type="project" value="InterPro"/>
</dbReference>
<accession>A0A225SNF6</accession>
<evidence type="ECO:0000313" key="9">
    <source>
        <dbReference type="Proteomes" id="UP000214747"/>
    </source>
</evidence>
<feature type="transmembrane region" description="Helical" evidence="7">
    <location>
        <begin position="95"/>
        <end position="118"/>
    </location>
</feature>
<dbReference type="Pfam" id="PF03547">
    <property type="entry name" value="Mem_trans"/>
    <property type="match status" value="1"/>
</dbReference>